<evidence type="ECO:0000313" key="4">
    <source>
        <dbReference type="Proteomes" id="UP000285232"/>
    </source>
</evidence>
<protein>
    <submittedName>
        <fullName evidence="3">WYL domain-containing protein</fullName>
    </submittedName>
</protein>
<evidence type="ECO:0000313" key="3">
    <source>
        <dbReference type="EMBL" id="RJY09130.1"/>
    </source>
</evidence>
<dbReference type="EMBL" id="RAHX01000001">
    <property type="protein sequence ID" value="RJY09130.1"/>
    <property type="molecule type" value="Genomic_DNA"/>
</dbReference>
<keyword evidence="4" id="KW-1185">Reference proteome</keyword>
<evidence type="ECO:0000259" key="1">
    <source>
        <dbReference type="Pfam" id="PF13280"/>
    </source>
</evidence>
<dbReference type="InterPro" id="IPR026881">
    <property type="entry name" value="WYL_dom"/>
</dbReference>
<proteinExistence type="predicted"/>
<sequence>MARMAKLDRLLTLVKALSESTEGLTLDEMAQEIGADRRTAERLRDLILIHFDLEEIVEDRRKRFRIPGSLHSAFTQPNVAEIAALQSLAATQRRAGSAQAPLLESLVAKVQAGLRREVKSRMAPDLDPLVRLQRHHVPAGPMIENAPETVACIQGAIMAGCCVEFDYRAEGANGPKWRRVVPFGLIHGSVTYLIGKLPDRDLDPVPYRLDRMSEVRASEEPGAPEENWDLDEWMGRSFGIWREEGHDIVLRVGPESAERARRWRFHPHQSIEADGNGVVVRFHSGGLREIAEHLFTWGGEVRIEAPQELEEVMRERLRLAELAVTAPMQPKDKQKRSDRL</sequence>
<name>A0A419RTM7_9SPHN</name>
<accession>A0A419RTM7</accession>
<gene>
    <name evidence="3" type="ORF">D6201_06925</name>
</gene>
<dbReference type="PANTHER" id="PTHR34580">
    <property type="match status" value="1"/>
</dbReference>
<evidence type="ECO:0000259" key="2">
    <source>
        <dbReference type="Pfam" id="PF25583"/>
    </source>
</evidence>
<dbReference type="OrthoDB" id="7626446at2"/>
<dbReference type="Proteomes" id="UP000285232">
    <property type="component" value="Unassembled WGS sequence"/>
</dbReference>
<organism evidence="3 4">
    <name type="scientific">Aurantiacibacter aquimixticola</name>
    <dbReference type="NCBI Taxonomy" id="1958945"/>
    <lineage>
        <taxon>Bacteria</taxon>
        <taxon>Pseudomonadati</taxon>
        <taxon>Pseudomonadota</taxon>
        <taxon>Alphaproteobacteria</taxon>
        <taxon>Sphingomonadales</taxon>
        <taxon>Erythrobacteraceae</taxon>
        <taxon>Aurantiacibacter</taxon>
    </lineage>
</organism>
<reference evidence="3 4" key="1">
    <citation type="journal article" date="2017" name="Int. J. Syst. Evol. Microbiol.">
        <title>Erythrobacter aquimixticola sp. nov., isolated from the junction between the ocean and a freshwater spring.</title>
        <authorList>
            <person name="Park S."/>
            <person name="Jung Y.T."/>
            <person name="Choi S.J."/>
            <person name="Yoon J.H."/>
        </authorList>
    </citation>
    <scope>NUCLEOTIDE SEQUENCE [LARGE SCALE GENOMIC DNA]</scope>
    <source>
        <strain evidence="3 4">JSSK-14</strain>
    </source>
</reference>
<dbReference type="InterPro" id="IPR057727">
    <property type="entry name" value="WCX_dom"/>
</dbReference>
<feature type="domain" description="WYL" evidence="1">
    <location>
        <begin position="149"/>
        <end position="216"/>
    </location>
</feature>
<dbReference type="RefSeq" id="WP_120048138.1">
    <property type="nucleotide sequence ID" value="NZ_RAHX01000001.1"/>
</dbReference>
<dbReference type="AlphaFoldDB" id="A0A419RTM7"/>
<dbReference type="PANTHER" id="PTHR34580:SF1">
    <property type="entry name" value="PROTEIN PAFC"/>
    <property type="match status" value="1"/>
</dbReference>
<comment type="caution">
    <text evidence="3">The sequence shown here is derived from an EMBL/GenBank/DDBJ whole genome shotgun (WGS) entry which is preliminary data.</text>
</comment>
<dbReference type="InterPro" id="IPR051534">
    <property type="entry name" value="CBASS_pafABC_assoc_protein"/>
</dbReference>
<dbReference type="Pfam" id="PF13280">
    <property type="entry name" value="WYL"/>
    <property type="match status" value="1"/>
</dbReference>
<dbReference type="Pfam" id="PF25583">
    <property type="entry name" value="WCX"/>
    <property type="match status" value="1"/>
</dbReference>
<feature type="domain" description="WCX" evidence="2">
    <location>
        <begin position="246"/>
        <end position="318"/>
    </location>
</feature>
<dbReference type="PROSITE" id="PS52050">
    <property type="entry name" value="WYL"/>
    <property type="match status" value="1"/>
</dbReference>